<evidence type="ECO:0000256" key="1">
    <source>
        <dbReference type="ARBA" id="ARBA00004680"/>
    </source>
</evidence>
<proteinExistence type="inferred from homology"/>
<dbReference type="NCBIfam" id="TIGR00419">
    <property type="entry name" value="tim"/>
    <property type="match status" value="1"/>
</dbReference>
<comment type="pathway">
    <text evidence="1 7 8">Carbohydrate degradation; glycolysis; D-glyceraldehyde 3-phosphate from glycerone phosphate: step 1/1.</text>
</comment>
<keyword evidence="6 7" id="KW-0413">Isomerase</keyword>
<evidence type="ECO:0000256" key="8">
    <source>
        <dbReference type="RuleBase" id="RU363013"/>
    </source>
</evidence>
<comment type="function">
    <text evidence="7">Involved in the gluconeogenesis. Catalyzes stereospecifically the conversion of dihydroxyacetone phosphate (DHAP) to D-glyceraldehyde-3-phosphate (G3P).</text>
</comment>
<evidence type="ECO:0000256" key="5">
    <source>
        <dbReference type="ARBA" id="ARBA00023152"/>
    </source>
</evidence>
<accession>A0A4S1CF42</accession>
<feature type="active site" description="Proton acceptor" evidence="7">
    <location>
        <position position="167"/>
    </location>
</feature>
<evidence type="ECO:0000313" key="9">
    <source>
        <dbReference type="EMBL" id="TGU72138.1"/>
    </source>
</evidence>
<dbReference type="GO" id="GO:0006094">
    <property type="term" value="P:gluconeogenesis"/>
    <property type="evidence" value="ECO:0007669"/>
    <property type="project" value="UniProtKB-UniRule"/>
</dbReference>
<dbReference type="Proteomes" id="UP000306416">
    <property type="component" value="Unassembled WGS sequence"/>
</dbReference>
<sequence length="251" mass="26657">MRKPVIAGNWKLYKTKDEALALIEELAPLVTGVDNVEIVVAPVFTVLPALPAALAGTGINLAAQDVFWEEEGAYTGEVSPRMLLDAGASHVIIGHSERRQYFGETDTTVNKKIKAALKGALVPIFCIGETLEEREAGNTFKVLERQVKGGLEGLTETQFAAVIIAYEPVWAIGTGKVATDDQAQEAHAFIRGVVAQLLGKNAADKVRILYGGSVKPENVKGLMSRPDIDGALVGGASLKGASFASIVRFGE</sequence>
<dbReference type="InterPro" id="IPR022896">
    <property type="entry name" value="TrioseP_Isoase_bac/euk"/>
</dbReference>
<evidence type="ECO:0000256" key="6">
    <source>
        <dbReference type="ARBA" id="ARBA00023235"/>
    </source>
</evidence>
<evidence type="ECO:0000313" key="10">
    <source>
        <dbReference type="Proteomes" id="UP000306416"/>
    </source>
</evidence>
<protein>
    <recommendedName>
        <fullName evidence="7 8">Triosephosphate isomerase</fullName>
        <shortName evidence="7">TIM</shortName>
        <shortName evidence="7">TPI</shortName>
        <ecNumber evidence="7 8">5.3.1.1</ecNumber>
    </recommendedName>
    <alternativeName>
        <fullName evidence="7">Triose-phosphate isomerase</fullName>
    </alternativeName>
</protein>
<name>A0A4S1CF42_9BACT</name>
<dbReference type="EMBL" id="SRSC01000002">
    <property type="protein sequence ID" value="TGU72138.1"/>
    <property type="molecule type" value="Genomic_DNA"/>
</dbReference>
<feature type="binding site" evidence="7">
    <location>
        <position position="213"/>
    </location>
    <ligand>
        <name>substrate</name>
    </ligand>
</feature>
<comment type="pathway">
    <text evidence="7 8">Carbohydrate biosynthesis; gluconeogenesis.</text>
</comment>
<comment type="catalytic activity">
    <reaction evidence="7 8">
        <text>D-glyceraldehyde 3-phosphate = dihydroxyacetone phosphate</text>
        <dbReference type="Rhea" id="RHEA:18585"/>
        <dbReference type="ChEBI" id="CHEBI:57642"/>
        <dbReference type="ChEBI" id="CHEBI:59776"/>
        <dbReference type="EC" id="5.3.1.1"/>
    </reaction>
</comment>
<dbReference type="UniPathway" id="UPA00109">
    <property type="reaction ID" value="UER00189"/>
</dbReference>
<evidence type="ECO:0000256" key="7">
    <source>
        <dbReference type="HAMAP-Rule" id="MF_00147"/>
    </source>
</evidence>
<dbReference type="SUPFAM" id="SSF51351">
    <property type="entry name" value="Triosephosphate isomerase (TIM)"/>
    <property type="match status" value="1"/>
</dbReference>
<dbReference type="GO" id="GO:0004807">
    <property type="term" value="F:triose-phosphate isomerase activity"/>
    <property type="evidence" value="ECO:0007669"/>
    <property type="project" value="UniProtKB-UniRule"/>
</dbReference>
<dbReference type="PANTHER" id="PTHR21139">
    <property type="entry name" value="TRIOSEPHOSPHATE ISOMERASE"/>
    <property type="match status" value="1"/>
</dbReference>
<dbReference type="RefSeq" id="WP_135869627.1">
    <property type="nucleotide sequence ID" value="NZ_SRSC01000002.1"/>
</dbReference>
<dbReference type="UniPathway" id="UPA00138"/>
<feature type="binding site" evidence="7">
    <location>
        <begin position="234"/>
        <end position="235"/>
    </location>
    <ligand>
        <name>substrate</name>
    </ligand>
</feature>
<dbReference type="HAMAP" id="MF_00147_B">
    <property type="entry name" value="TIM_B"/>
    <property type="match status" value="1"/>
</dbReference>
<dbReference type="PANTHER" id="PTHR21139:SF42">
    <property type="entry name" value="TRIOSEPHOSPHATE ISOMERASE"/>
    <property type="match status" value="1"/>
</dbReference>
<dbReference type="GO" id="GO:0019563">
    <property type="term" value="P:glycerol catabolic process"/>
    <property type="evidence" value="ECO:0007669"/>
    <property type="project" value="TreeGrafter"/>
</dbReference>
<dbReference type="CDD" id="cd00311">
    <property type="entry name" value="TIM"/>
    <property type="match status" value="1"/>
</dbReference>
<comment type="similarity">
    <text evidence="2 7 8">Belongs to the triosephosphate isomerase family.</text>
</comment>
<feature type="active site" description="Electrophile" evidence="7">
    <location>
        <position position="95"/>
    </location>
</feature>
<dbReference type="InterPro" id="IPR000652">
    <property type="entry name" value="Triosephosphate_isomerase"/>
</dbReference>
<gene>
    <name evidence="7" type="primary">tpiA</name>
    <name evidence="9" type="ORF">E4633_07425</name>
</gene>
<keyword evidence="3 7" id="KW-0312">Gluconeogenesis</keyword>
<evidence type="ECO:0000256" key="2">
    <source>
        <dbReference type="ARBA" id="ARBA00007422"/>
    </source>
</evidence>
<keyword evidence="5 7" id="KW-0324">Glycolysis</keyword>
<dbReference type="GO" id="GO:0005829">
    <property type="term" value="C:cytosol"/>
    <property type="evidence" value="ECO:0007669"/>
    <property type="project" value="TreeGrafter"/>
</dbReference>
<dbReference type="GO" id="GO:0046166">
    <property type="term" value="P:glyceraldehyde-3-phosphate biosynthetic process"/>
    <property type="evidence" value="ECO:0007669"/>
    <property type="project" value="TreeGrafter"/>
</dbReference>
<dbReference type="GO" id="GO:0006096">
    <property type="term" value="P:glycolytic process"/>
    <property type="evidence" value="ECO:0007669"/>
    <property type="project" value="UniProtKB-UniRule"/>
</dbReference>
<evidence type="ECO:0000256" key="4">
    <source>
        <dbReference type="ARBA" id="ARBA00022490"/>
    </source>
</evidence>
<dbReference type="PROSITE" id="PS51440">
    <property type="entry name" value="TIM_2"/>
    <property type="match status" value="1"/>
</dbReference>
<feature type="binding site" evidence="7">
    <location>
        <position position="173"/>
    </location>
    <ligand>
        <name>substrate</name>
    </ligand>
</feature>
<comment type="subunit">
    <text evidence="7 8">Homodimer.</text>
</comment>
<dbReference type="PROSITE" id="PS00171">
    <property type="entry name" value="TIM_1"/>
    <property type="match status" value="1"/>
</dbReference>
<dbReference type="InterPro" id="IPR013785">
    <property type="entry name" value="Aldolase_TIM"/>
</dbReference>
<evidence type="ECO:0000256" key="3">
    <source>
        <dbReference type="ARBA" id="ARBA00022432"/>
    </source>
</evidence>
<feature type="binding site" evidence="7">
    <location>
        <begin position="9"/>
        <end position="11"/>
    </location>
    <ligand>
        <name>substrate</name>
    </ligand>
</feature>
<dbReference type="EC" id="5.3.1.1" evidence="7 8"/>
<comment type="caution">
    <text evidence="9">The sequence shown here is derived from an EMBL/GenBank/DDBJ whole genome shotgun (WGS) entry which is preliminary data.</text>
</comment>
<dbReference type="Gene3D" id="3.20.20.70">
    <property type="entry name" value="Aldolase class I"/>
    <property type="match status" value="1"/>
</dbReference>
<organism evidence="9 10">
    <name type="scientific">Geomonas terrae</name>
    <dbReference type="NCBI Taxonomy" id="2562681"/>
    <lineage>
        <taxon>Bacteria</taxon>
        <taxon>Pseudomonadati</taxon>
        <taxon>Thermodesulfobacteriota</taxon>
        <taxon>Desulfuromonadia</taxon>
        <taxon>Geobacterales</taxon>
        <taxon>Geobacteraceae</taxon>
        <taxon>Geomonas</taxon>
    </lineage>
</organism>
<dbReference type="FunFam" id="3.20.20.70:FF:000016">
    <property type="entry name" value="Triosephosphate isomerase"/>
    <property type="match status" value="1"/>
</dbReference>
<dbReference type="AlphaFoldDB" id="A0A4S1CF42"/>
<keyword evidence="4 7" id="KW-0963">Cytoplasm</keyword>
<keyword evidence="10" id="KW-1185">Reference proteome</keyword>
<comment type="subcellular location">
    <subcellularLocation>
        <location evidence="7 8">Cytoplasm</location>
    </subcellularLocation>
</comment>
<dbReference type="InterPro" id="IPR035990">
    <property type="entry name" value="TIM_sf"/>
</dbReference>
<reference evidence="9 10" key="1">
    <citation type="submission" date="2019-04" db="EMBL/GenBank/DDBJ databases">
        <title>Geobacter oryzae sp. nov., ferric-reducing bacteria isolated from paddy soil.</title>
        <authorList>
            <person name="Xu Z."/>
            <person name="Masuda Y."/>
            <person name="Itoh H."/>
            <person name="Senoo K."/>
        </authorList>
    </citation>
    <scope>NUCLEOTIDE SEQUENCE [LARGE SCALE GENOMIC DNA]</scope>
    <source>
        <strain evidence="9 10">Red111</strain>
    </source>
</reference>
<dbReference type="Pfam" id="PF00121">
    <property type="entry name" value="TIM"/>
    <property type="match status" value="1"/>
</dbReference>
<dbReference type="InterPro" id="IPR020861">
    <property type="entry name" value="Triosephosphate_isomerase_AS"/>
</dbReference>